<feature type="compositionally biased region" description="Low complexity" evidence="1">
    <location>
        <begin position="11"/>
        <end position="28"/>
    </location>
</feature>
<proteinExistence type="predicted"/>
<evidence type="ECO:0000313" key="3">
    <source>
        <dbReference type="Proteomes" id="UP000256970"/>
    </source>
</evidence>
<dbReference type="AlphaFoldDB" id="A0A383W0L7"/>
<dbReference type="PANTHER" id="PTHR13593">
    <property type="match status" value="1"/>
</dbReference>
<dbReference type="PANTHER" id="PTHR13593:SF113">
    <property type="entry name" value="SI:DKEY-266F7.9"/>
    <property type="match status" value="1"/>
</dbReference>
<feature type="region of interest" description="Disordered" evidence="1">
    <location>
        <begin position="142"/>
        <end position="167"/>
    </location>
</feature>
<evidence type="ECO:0008006" key="4">
    <source>
        <dbReference type="Google" id="ProtNLM"/>
    </source>
</evidence>
<reference evidence="2 3" key="1">
    <citation type="submission" date="2016-10" db="EMBL/GenBank/DDBJ databases">
        <authorList>
            <person name="Cai Z."/>
        </authorList>
    </citation>
    <scope>NUCLEOTIDE SEQUENCE [LARGE SCALE GENOMIC DNA]</scope>
</reference>
<feature type="compositionally biased region" description="Low complexity" evidence="1">
    <location>
        <begin position="38"/>
        <end position="52"/>
    </location>
</feature>
<organism evidence="2 3">
    <name type="scientific">Tetradesmus obliquus</name>
    <name type="common">Green alga</name>
    <name type="synonym">Acutodesmus obliquus</name>
    <dbReference type="NCBI Taxonomy" id="3088"/>
    <lineage>
        <taxon>Eukaryota</taxon>
        <taxon>Viridiplantae</taxon>
        <taxon>Chlorophyta</taxon>
        <taxon>core chlorophytes</taxon>
        <taxon>Chlorophyceae</taxon>
        <taxon>CS clade</taxon>
        <taxon>Sphaeropleales</taxon>
        <taxon>Scenedesmaceae</taxon>
        <taxon>Tetradesmus</taxon>
    </lineage>
</organism>
<dbReference type="GO" id="GO:0006629">
    <property type="term" value="P:lipid metabolic process"/>
    <property type="evidence" value="ECO:0007669"/>
    <property type="project" value="InterPro"/>
</dbReference>
<protein>
    <recommendedName>
        <fullName evidence="4">Phosphatidylinositol-specific phospholipase C X domain-containing protein</fullName>
    </recommendedName>
</protein>
<dbReference type="InterPro" id="IPR017946">
    <property type="entry name" value="PLC-like_Pdiesterase_TIM-brl"/>
</dbReference>
<name>A0A383W0L7_TETOB</name>
<evidence type="ECO:0000313" key="2">
    <source>
        <dbReference type="EMBL" id="SZX71238.1"/>
    </source>
</evidence>
<accession>A0A383W0L7</accession>
<feature type="compositionally biased region" description="Low complexity" evidence="1">
    <location>
        <begin position="142"/>
        <end position="166"/>
    </location>
</feature>
<sequence length="478" mass="51683">MSPALTREQQQRPQQQVLQLQQQQQPPRQSAPAASSGQLPAPAAQVPAASLQPQGGWMGQCCAHKRLQEMYLPGTHDSGTGHPWTVPQHLPLVVDEVAAVLFNIVGDLSRTQHLSVYEQLQAGARVLDIRLAVNPWLPLQQRLQQQPSARSSSSRSQRSRASQQPAATGAGCSLFRLDGLLQGHIDLAAAGGPLTAAELAGSVVISHSLPGSPLGGVLADVARFLREQPSEVVVMLVKGDTVDVNVAGIQRMTPQAWGAAADIFRRELAGVAMLTQQQVEQQTLGELAASAPQGSLLLYGRELRGAGLPCLLQPRLLESWGNGTNTEELPDLKAKLLQWLTFWQASSNQAGSYLLLASAEVTLGVRTILQLLRRRLWTIQQQQHALGSTGSRPQQQQQHAMRQQQAAALQHVYDEALRLGAERTLYDLGQATNAELLRDILQDSQVPKSFNVWSLDALGSDADIVPAIIRLNSMPAPS</sequence>
<feature type="region of interest" description="Disordered" evidence="1">
    <location>
        <begin position="1"/>
        <end position="52"/>
    </location>
</feature>
<gene>
    <name evidence="2" type="ORF">BQ4739_LOCUS11374</name>
</gene>
<dbReference type="EMBL" id="FNXT01001039">
    <property type="protein sequence ID" value="SZX71238.1"/>
    <property type="molecule type" value="Genomic_DNA"/>
</dbReference>
<dbReference type="SUPFAM" id="SSF51695">
    <property type="entry name" value="PLC-like phosphodiesterases"/>
    <property type="match status" value="2"/>
</dbReference>
<dbReference type="GO" id="GO:0008081">
    <property type="term" value="F:phosphoric diester hydrolase activity"/>
    <property type="evidence" value="ECO:0007669"/>
    <property type="project" value="InterPro"/>
</dbReference>
<dbReference type="Gene3D" id="3.20.20.190">
    <property type="entry name" value="Phosphatidylinositol (PI) phosphodiesterase"/>
    <property type="match status" value="1"/>
</dbReference>
<evidence type="ECO:0000256" key="1">
    <source>
        <dbReference type="SAM" id="MobiDB-lite"/>
    </source>
</evidence>
<keyword evidence="3" id="KW-1185">Reference proteome</keyword>
<dbReference type="InterPro" id="IPR051057">
    <property type="entry name" value="PI-PLC_domain"/>
</dbReference>
<dbReference type="Proteomes" id="UP000256970">
    <property type="component" value="Unassembled WGS sequence"/>
</dbReference>